<keyword evidence="1" id="KW-1133">Transmembrane helix</keyword>
<reference evidence="2 3" key="1">
    <citation type="submission" date="2018-08" db="EMBL/GenBank/DDBJ databases">
        <title>Sequencing the genomes of 1000 actinobacteria strains.</title>
        <authorList>
            <person name="Klenk H.-P."/>
        </authorList>
    </citation>
    <scope>NUCLEOTIDE SEQUENCE [LARGE SCALE GENOMIC DNA]</scope>
    <source>
        <strain evidence="2 3">DSM 43927</strain>
    </source>
</reference>
<dbReference type="Proteomes" id="UP000256661">
    <property type="component" value="Unassembled WGS sequence"/>
</dbReference>
<keyword evidence="3" id="KW-1185">Reference proteome</keyword>
<evidence type="ECO:0000313" key="2">
    <source>
        <dbReference type="EMBL" id="REE96677.1"/>
    </source>
</evidence>
<evidence type="ECO:0000313" key="3">
    <source>
        <dbReference type="Proteomes" id="UP000256661"/>
    </source>
</evidence>
<feature type="transmembrane region" description="Helical" evidence="1">
    <location>
        <begin position="344"/>
        <end position="363"/>
    </location>
</feature>
<gene>
    <name evidence="2" type="ORF">DFJ69_2121</name>
</gene>
<organism evidence="2 3">
    <name type="scientific">Thermomonospora umbrina</name>
    <dbReference type="NCBI Taxonomy" id="111806"/>
    <lineage>
        <taxon>Bacteria</taxon>
        <taxon>Bacillati</taxon>
        <taxon>Actinomycetota</taxon>
        <taxon>Actinomycetes</taxon>
        <taxon>Streptosporangiales</taxon>
        <taxon>Thermomonosporaceae</taxon>
        <taxon>Thermomonospora</taxon>
    </lineage>
</organism>
<comment type="caution">
    <text evidence="2">The sequence shown here is derived from an EMBL/GenBank/DDBJ whole genome shotgun (WGS) entry which is preliminary data.</text>
</comment>
<protein>
    <submittedName>
        <fullName evidence="2">Uncharacterized protein</fullName>
    </submittedName>
</protein>
<sequence length="374" mass="40997">MVMTFFIPAHVLRTEFGTPFPPQNWPGWFRRALYFLAREPTFLPGDSRWEADLTKGIGFLAITAASLYLISISVAFVTQGAALLSGWIAVGFAAVASEVVTDLVRLVLYEDRVSSRQGGAFVLFVAWSYCSVTMVGFWGWRIRHFVKELAHMEVPADPARRTGVTFDETWARQERGLRAAGIADPTVRRMLWVGSFTATAVFVVAGQWRLSVPRNWVGHDDDPIDRAAATPEPRLDPDWFPLPVMRLSPFPDETWTIWAYENSEALMFLPVFVALCRVVLRTVRRSGHLAAIFVMVCGASVVASTVAGALHALLVAAVPPAPEGGVVLANPSPSYRLFEETGDAGQAGLVIGCLVAGAMMVTYRNGPPRETAVE</sequence>
<feature type="transmembrane region" description="Helical" evidence="1">
    <location>
        <begin position="292"/>
        <end position="318"/>
    </location>
</feature>
<dbReference type="AlphaFoldDB" id="A0A3D9SLS4"/>
<keyword evidence="1" id="KW-0472">Membrane</keyword>
<keyword evidence="1" id="KW-0812">Transmembrane</keyword>
<feature type="transmembrane region" description="Helical" evidence="1">
    <location>
        <begin position="257"/>
        <end position="280"/>
    </location>
</feature>
<evidence type="ECO:0000256" key="1">
    <source>
        <dbReference type="SAM" id="Phobius"/>
    </source>
</evidence>
<feature type="transmembrane region" description="Helical" evidence="1">
    <location>
        <begin position="120"/>
        <end position="140"/>
    </location>
</feature>
<feature type="transmembrane region" description="Helical" evidence="1">
    <location>
        <begin position="57"/>
        <end position="77"/>
    </location>
</feature>
<accession>A0A3D9SLS4</accession>
<proteinExistence type="predicted"/>
<name>A0A3D9SLS4_9ACTN</name>
<dbReference type="EMBL" id="QTTT01000001">
    <property type="protein sequence ID" value="REE96677.1"/>
    <property type="molecule type" value="Genomic_DNA"/>
</dbReference>
<feature type="transmembrane region" description="Helical" evidence="1">
    <location>
        <begin position="190"/>
        <end position="208"/>
    </location>
</feature>
<feature type="transmembrane region" description="Helical" evidence="1">
    <location>
        <begin position="84"/>
        <end position="108"/>
    </location>
</feature>